<keyword evidence="6 8" id="KW-0472">Membrane</keyword>
<dbReference type="InterPro" id="IPR000425">
    <property type="entry name" value="MIP"/>
</dbReference>
<keyword evidence="10" id="KW-1185">Reference proteome</keyword>
<keyword evidence="2 7" id="KW-0813">Transport</keyword>
<protein>
    <submittedName>
        <fullName evidence="9">Glycerol uptake facilitator (Major Intrinsic Protein Family)</fullName>
    </submittedName>
</protein>
<comment type="similarity">
    <text evidence="7">Belongs to the MIP/aquaporin (TC 1.A.8) family.</text>
</comment>
<dbReference type="RefSeq" id="WP_074757800.1">
    <property type="nucleotide sequence ID" value="NZ_FNCO01000019.1"/>
</dbReference>
<dbReference type="GO" id="GO:0012505">
    <property type="term" value="C:endomembrane system"/>
    <property type="evidence" value="ECO:0007669"/>
    <property type="project" value="UniProtKB-SubCell"/>
</dbReference>
<evidence type="ECO:0000313" key="10">
    <source>
        <dbReference type="Proteomes" id="UP000182894"/>
    </source>
</evidence>
<feature type="transmembrane region" description="Helical" evidence="8">
    <location>
        <begin position="172"/>
        <end position="199"/>
    </location>
</feature>
<keyword evidence="5 8" id="KW-1133">Transmembrane helix</keyword>
<evidence type="ECO:0000313" key="9">
    <source>
        <dbReference type="EMBL" id="SDI95532.1"/>
    </source>
</evidence>
<evidence type="ECO:0000256" key="1">
    <source>
        <dbReference type="ARBA" id="ARBA00004127"/>
    </source>
</evidence>
<evidence type="ECO:0000256" key="7">
    <source>
        <dbReference type="RuleBase" id="RU000477"/>
    </source>
</evidence>
<evidence type="ECO:0000256" key="6">
    <source>
        <dbReference type="ARBA" id="ARBA00023136"/>
    </source>
</evidence>
<dbReference type="GO" id="GO:0015250">
    <property type="term" value="F:water channel activity"/>
    <property type="evidence" value="ECO:0007669"/>
    <property type="project" value="TreeGrafter"/>
</dbReference>
<dbReference type="GO" id="GO:0005737">
    <property type="term" value="C:cytoplasm"/>
    <property type="evidence" value="ECO:0007669"/>
    <property type="project" value="UniProtKB-ARBA"/>
</dbReference>
<proteinExistence type="inferred from homology"/>
<evidence type="ECO:0000256" key="4">
    <source>
        <dbReference type="ARBA" id="ARBA00022737"/>
    </source>
</evidence>
<feature type="transmembrane region" description="Helical" evidence="8">
    <location>
        <begin position="100"/>
        <end position="121"/>
    </location>
</feature>
<gene>
    <name evidence="9" type="ORF">SAMN05216605_11999</name>
</gene>
<dbReference type="EMBL" id="FNCO01000019">
    <property type="protein sequence ID" value="SDI95532.1"/>
    <property type="molecule type" value="Genomic_DNA"/>
</dbReference>
<keyword evidence="4" id="KW-0677">Repeat</keyword>
<dbReference type="Proteomes" id="UP000182894">
    <property type="component" value="Unassembled WGS sequence"/>
</dbReference>
<dbReference type="AlphaFoldDB" id="A0A1G8PSX7"/>
<dbReference type="InterPro" id="IPR023271">
    <property type="entry name" value="Aquaporin-like"/>
</dbReference>
<feature type="transmembrane region" description="Helical" evidence="8">
    <location>
        <begin position="56"/>
        <end position="79"/>
    </location>
</feature>
<reference evidence="10" key="1">
    <citation type="submission" date="2016-10" db="EMBL/GenBank/DDBJ databases">
        <authorList>
            <person name="Varghese N."/>
            <person name="Submissions S."/>
        </authorList>
    </citation>
    <scope>NUCLEOTIDE SEQUENCE [LARGE SCALE GENOMIC DNA]</scope>
    <source>
        <strain evidence="10">ATCC 700689</strain>
    </source>
</reference>
<dbReference type="PANTHER" id="PTHR45665">
    <property type="entry name" value="AQUAPORIN-8"/>
    <property type="match status" value="1"/>
</dbReference>
<accession>A0A1G8PSX7</accession>
<evidence type="ECO:0000256" key="5">
    <source>
        <dbReference type="ARBA" id="ARBA00022989"/>
    </source>
</evidence>
<comment type="subcellular location">
    <subcellularLocation>
        <location evidence="1">Endomembrane system</location>
        <topology evidence="1">Multi-pass membrane protein</topology>
    </subcellularLocation>
</comment>
<feature type="transmembrane region" description="Helical" evidence="8">
    <location>
        <begin position="25"/>
        <end position="44"/>
    </location>
</feature>
<evidence type="ECO:0000256" key="3">
    <source>
        <dbReference type="ARBA" id="ARBA00022692"/>
    </source>
</evidence>
<dbReference type="STRING" id="89065.SAMN05216605_11999"/>
<dbReference type="PRINTS" id="PR00783">
    <property type="entry name" value="MINTRINSICP"/>
</dbReference>
<evidence type="ECO:0000256" key="2">
    <source>
        <dbReference type="ARBA" id="ARBA00022448"/>
    </source>
</evidence>
<dbReference type="GO" id="GO:0019755">
    <property type="term" value="P:one-carbon compound transport"/>
    <property type="evidence" value="ECO:0007669"/>
    <property type="project" value="UniProtKB-ARBA"/>
</dbReference>
<dbReference type="OrthoDB" id="9807293at2"/>
<dbReference type="Gene3D" id="1.20.1080.10">
    <property type="entry name" value="Glycerol uptake facilitator protein"/>
    <property type="match status" value="1"/>
</dbReference>
<dbReference type="InterPro" id="IPR034294">
    <property type="entry name" value="Aquaporin_transptr"/>
</dbReference>
<name>A0A1G8PSX7_9PSED</name>
<feature type="transmembrane region" description="Helical" evidence="8">
    <location>
        <begin position="141"/>
        <end position="160"/>
    </location>
</feature>
<dbReference type="PANTHER" id="PTHR45665:SF9">
    <property type="entry name" value="AQUAPORIN-8"/>
    <property type="match status" value="1"/>
</dbReference>
<dbReference type="SUPFAM" id="SSF81338">
    <property type="entry name" value="Aquaporin-like"/>
    <property type="match status" value="1"/>
</dbReference>
<keyword evidence="3 7" id="KW-0812">Transmembrane</keyword>
<evidence type="ECO:0000256" key="8">
    <source>
        <dbReference type="SAM" id="Phobius"/>
    </source>
</evidence>
<feature type="transmembrane region" description="Helical" evidence="8">
    <location>
        <begin position="211"/>
        <end position="233"/>
    </location>
</feature>
<sequence>MSTPTSETTPCFFEKDPSLTLSRRAFAEGVGSLLLMMAVTGAALTGQRISGGNYELGLVVSALATSGALVGLILAFGSVSGGHFNPLITGLQWLSGQRSLRCALAYIGGQIVGASLGALLANSLFDSLASEPLSVTLTSKWVISEIVATCGLMIVVFGCINGGKALTGPFGVGAWLLAAIVATPSASYANPAITLAAVLASGPVGLTLPSATWYVVAEIAGALLALVIISFAYPRTP</sequence>
<dbReference type="Pfam" id="PF00230">
    <property type="entry name" value="MIP"/>
    <property type="match status" value="1"/>
</dbReference>
<dbReference type="GO" id="GO:0016020">
    <property type="term" value="C:membrane"/>
    <property type="evidence" value="ECO:0007669"/>
    <property type="project" value="InterPro"/>
</dbReference>
<organism evidence="9 10">
    <name type="scientific">Pseudomonas abietaniphila</name>
    <dbReference type="NCBI Taxonomy" id="89065"/>
    <lineage>
        <taxon>Bacteria</taxon>
        <taxon>Pseudomonadati</taxon>
        <taxon>Pseudomonadota</taxon>
        <taxon>Gammaproteobacteria</taxon>
        <taxon>Pseudomonadales</taxon>
        <taxon>Pseudomonadaceae</taxon>
        <taxon>Pseudomonas</taxon>
    </lineage>
</organism>